<dbReference type="FunFam" id="3.40.50.720:FF:000049">
    <property type="entry name" value="Alanine dehydrogenase"/>
    <property type="match status" value="1"/>
</dbReference>
<dbReference type="CDD" id="cd05305">
    <property type="entry name" value="L-AlaDH"/>
    <property type="match status" value="1"/>
</dbReference>
<dbReference type="InterPro" id="IPR008141">
    <property type="entry name" value="Ala_DH"/>
</dbReference>
<evidence type="ECO:0000256" key="3">
    <source>
        <dbReference type="ARBA" id="ARBA00023002"/>
    </source>
</evidence>
<dbReference type="PIRSF" id="PIRSF000183">
    <property type="entry name" value="Alanine_dh"/>
    <property type="match status" value="1"/>
</dbReference>
<dbReference type="GO" id="GO:0005886">
    <property type="term" value="C:plasma membrane"/>
    <property type="evidence" value="ECO:0007669"/>
    <property type="project" value="TreeGrafter"/>
</dbReference>
<evidence type="ECO:0000313" key="7">
    <source>
        <dbReference type="EMBL" id="CAB4940972.1"/>
    </source>
</evidence>
<dbReference type="SUPFAM" id="SSF52283">
    <property type="entry name" value="Formate/glycerate dehydrogenase catalytic domain-like"/>
    <property type="match status" value="1"/>
</dbReference>
<feature type="domain" description="Alanine dehydrogenase/pyridine nucleotide transhydrogenase NAD(H)-binding" evidence="5">
    <location>
        <begin position="149"/>
        <end position="297"/>
    </location>
</feature>
<dbReference type="SUPFAM" id="SSF51735">
    <property type="entry name" value="NAD(P)-binding Rossmann-fold domains"/>
    <property type="match status" value="1"/>
</dbReference>
<dbReference type="GO" id="GO:0042853">
    <property type="term" value="P:L-alanine catabolic process"/>
    <property type="evidence" value="ECO:0007669"/>
    <property type="project" value="InterPro"/>
</dbReference>
<feature type="domain" description="Alanine dehydrogenase/pyridine nucleotide transhydrogenase N-terminal" evidence="6">
    <location>
        <begin position="4"/>
        <end position="137"/>
    </location>
</feature>
<evidence type="ECO:0000256" key="4">
    <source>
        <dbReference type="ARBA" id="ARBA00023027"/>
    </source>
</evidence>
<keyword evidence="3" id="KW-0560">Oxidoreductase</keyword>
<gene>
    <name evidence="7" type="ORF">UFOPK3564_02947</name>
</gene>
<comment type="similarity">
    <text evidence="1">Belongs to the AlaDH/PNT family.</text>
</comment>
<organism evidence="7">
    <name type="scientific">freshwater metagenome</name>
    <dbReference type="NCBI Taxonomy" id="449393"/>
    <lineage>
        <taxon>unclassified sequences</taxon>
        <taxon>metagenomes</taxon>
        <taxon>ecological metagenomes</taxon>
    </lineage>
</organism>
<dbReference type="Pfam" id="PF01262">
    <property type="entry name" value="AlaDh_PNT_C"/>
    <property type="match status" value="1"/>
</dbReference>
<dbReference type="InterPro" id="IPR007698">
    <property type="entry name" value="AlaDH/PNT_NAD(H)-bd"/>
</dbReference>
<dbReference type="GO" id="GO:0000286">
    <property type="term" value="F:alanine dehydrogenase activity"/>
    <property type="evidence" value="ECO:0007669"/>
    <property type="project" value="UniProtKB-EC"/>
</dbReference>
<evidence type="ECO:0000259" key="5">
    <source>
        <dbReference type="SMART" id="SM01002"/>
    </source>
</evidence>
<dbReference type="NCBIfam" id="TIGR00518">
    <property type="entry name" value="alaDH"/>
    <property type="match status" value="1"/>
</dbReference>
<proteinExistence type="inferred from homology"/>
<dbReference type="SMART" id="SM01002">
    <property type="entry name" value="AlaDh_PNT_C"/>
    <property type="match status" value="1"/>
</dbReference>
<reference evidence="7" key="1">
    <citation type="submission" date="2020-05" db="EMBL/GenBank/DDBJ databases">
        <authorList>
            <person name="Chiriac C."/>
            <person name="Salcher M."/>
            <person name="Ghai R."/>
            <person name="Kavagutti S V."/>
        </authorList>
    </citation>
    <scope>NUCLEOTIDE SEQUENCE</scope>
</reference>
<keyword evidence="4" id="KW-0520">NAD</keyword>
<dbReference type="InterPro" id="IPR008143">
    <property type="entry name" value="Ala_DH/PNT_CS2"/>
</dbReference>
<evidence type="ECO:0000259" key="6">
    <source>
        <dbReference type="SMART" id="SM01003"/>
    </source>
</evidence>
<dbReference type="PANTHER" id="PTHR42795:SF1">
    <property type="entry name" value="ALANINE DEHYDROGENASE"/>
    <property type="match status" value="1"/>
</dbReference>
<name>A0A6J7JFE0_9ZZZZ</name>
<sequence length="378" mass="38951">MRIGVPTEIKTEEHRVALTPAGVRELVEHGHEVLVQQGAGVGSAIADLDYVEQGARIVDDAAAVFAGADMIVKVKEPQPSEVALLEPRHTLFTYLHLAPAPELTQGLMDSGATCIAYETVTDDRGGLPLLAPMSEVAGKIATQAGAFALQKAAGGRGILLGGVPGVRSGLVVVIGGGVVGVNAALIAKGMGAEVLVLDRNIDRLRELDLLLGEGCSSVHSSTLAIEELLPQADLVVGAVLVHGAKAPHVITRRQLGLMKPGAVLVDVSIDQGGCFETSRPTTHTEPTYEVDGVTHYCVANMPGAVPVTSTRALTNATMPHVVRLADLGAVEALRADRHLLAGLNVAGGKVTYAPVALDQGREAVDPLAALDALATAAA</sequence>
<dbReference type="AlphaFoldDB" id="A0A6J7JFE0"/>
<protein>
    <recommendedName>
        <fullName evidence="2">alanine dehydrogenase</fullName>
        <ecNumber evidence="2">1.4.1.1</ecNumber>
    </recommendedName>
</protein>
<dbReference type="EC" id="1.4.1.1" evidence="2"/>
<dbReference type="Pfam" id="PF05222">
    <property type="entry name" value="AlaDh_PNT_N"/>
    <property type="match status" value="1"/>
</dbReference>
<accession>A0A6J7JFE0</accession>
<dbReference type="SMART" id="SM01003">
    <property type="entry name" value="AlaDh_PNT_N"/>
    <property type="match status" value="1"/>
</dbReference>
<evidence type="ECO:0000256" key="1">
    <source>
        <dbReference type="ARBA" id="ARBA00005689"/>
    </source>
</evidence>
<dbReference type="PROSITE" id="PS00837">
    <property type="entry name" value="ALADH_PNT_2"/>
    <property type="match status" value="1"/>
</dbReference>
<evidence type="ECO:0000256" key="2">
    <source>
        <dbReference type="ARBA" id="ARBA00012897"/>
    </source>
</evidence>
<dbReference type="Gene3D" id="3.40.50.720">
    <property type="entry name" value="NAD(P)-binding Rossmann-like Domain"/>
    <property type="match status" value="2"/>
</dbReference>
<dbReference type="InterPro" id="IPR036291">
    <property type="entry name" value="NAD(P)-bd_dom_sf"/>
</dbReference>
<dbReference type="PANTHER" id="PTHR42795">
    <property type="entry name" value="ALANINE DEHYDROGENASE"/>
    <property type="match status" value="1"/>
</dbReference>
<dbReference type="EMBL" id="CAFBMK010000245">
    <property type="protein sequence ID" value="CAB4940972.1"/>
    <property type="molecule type" value="Genomic_DNA"/>
</dbReference>
<dbReference type="InterPro" id="IPR007886">
    <property type="entry name" value="AlaDH/PNT_N"/>
</dbReference>